<dbReference type="Pfam" id="PF23140">
    <property type="entry name" value="Gp80"/>
    <property type="match status" value="1"/>
</dbReference>
<evidence type="ECO:0000313" key="3">
    <source>
        <dbReference type="EMBL" id="MBW0132561.1"/>
    </source>
</evidence>
<dbReference type="InterPro" id="IPR056908">
    <property type="entry name" value="Gp80-like"/>
</dbReference>
<dbReference type="Proteomes" id="UP000694300">
    <property type="component" value="Unassembled WGS sequence"/>
</dbReference>
<evidence type="ECO:0000313" key="4">
    <source>
        <dbReference type="Proteomes" id="UP000694300"/>
    </source>
</evidence>
<feature type="region of interest" description="Disordered" evidence="1">
    <location>
        <begin position="1"/>
        <end position="44"/>
    </location>
</feature>
<dbReference type="RefSeq" id="WP_218596139.1">
    <property type="nucleotide sequence ID" value="NZ_JADQDE010000005.1"/>
</dbReference>
<dbReference type="EMBL" id="JADQDF010000001">
    <property type="protein sequence ID" value="MBW0131177.1"/>
    <property type="molecule type" value="Genomic_DNA"/>
</dbReference>
<sequence length="135" mass="14441">MGLSDARKRTKLDQDFGSGTPTNWYWGLSRTEPNEDGSGVSEPVGAGYARVLKTNNATNFPAAVTAGGRTVKRNGTDVTWPNPTGDWGACGWYVLFQASTGGVPDYWNKLDDTFNPKAGLSPVQIDANTAELQVA</sequence>
<accession>A0ABS6UJX8</accession>
<evidence type="ECO:0000313" key="2">
    <source>
        <dbReference type="EMBL" id="MBW0131177.1"/>
    </source>
</evidence>
<dbReference type="EMBL" id="JADQDF010000003">
    <property type="protein sequence ID" value="MBW0132561.1"/>
    <property type="molecule type" value="Genomic_DNA"/>
</dbReference>
<proteinExistence type="predicted"/>
<organism evidence="3 4">
    <name type="scientific">Pseudonocardia oceani</name>
    <dbReference type="NCBI Taxonomy" id="2792013"/>
    <lineage>
        <taxon>Bacteria</taxon>
        <taxon>Bacillati</taxon>
        <taxon>Actinomycetota</taxon>
        <taxon>Actinomycetes</taxon>
        <taxon>Pseudonocardiales</taxon>
        <taxon>Pseudonocardiaceae</taxon>
        <taxon>Pseudonocardia</taxon>
    </lineage>
</organism>
<comment type="caution">
    <text evidence="3">The sequence shown here is derived from an EMBL/GenBank/DDBJ whole genome shotgun (WGS) entry which is preliminary data.</text>
</comment>
<evidence type="ECO:0000256" key="1">
    <source>
        <dbReference type="SAM" id="MobiDB-lite"/>
    </source>
</evidence>
<feature type="compositionally biased region" description="Basic and acidic residues" evidence="1">
    <location>
        <begin position="1"/>
        <end position="14"/>
    </location>
</feature>
<protein>
    <submittedName>
        <fullName evidence="3">Uncharacterized protein</fullName>
    </submittedName>
</protein>
<reference evidence="3 4" key="1">
    <citation type="submission" date="2020-11" db="EMBL/GenBank/DDBJ databases">
        <title>Pseudonocardia abyssalis sp. nov. and Pseudonocardia oceani sp. nov., description and phylogenomic analysis of two novel actinomycetes isolated from the deep Southern Ocean.</title>
        <authorList>
            <person name="Parra J."/>
        </authorList>
    </citation>
    <scope>NUCLEOTIDE SEQUENCE [LARGE SCALE GENOMIC DNA]</scope>
    <source>
        <strain evidence="3">KRD-185</strain>
        <strain evidence="4">KRD185</strain>
    </source>
</reference>
<keyword evidence="4" id="KW-1185">Reference proteome</keyword>
<name>A0ABS6UJX8_9PSEU</name>
<gene>
    <name evidence="2" type="ORF">I4I82_26355</name>
    <name evidence="3" type="ORF">I4I82_33480</name>
</gene>